<dbReference type="EMBL" id="CAJHJT010000056">
    <property type="protein sequence ID" value="CAD7011742.1"/>
    <property type="molecule type" value="Genomic_DNA"/>
</dbReference>
<sequence>MLSPTAARVYYRFLSSVRPAGGLHMHAAGISEQCVAVAIYSNRCCNMQHDPYMPQKCAREDTFPMQEQVAEHRKTMKLTATSGQQQQHQHQRIVEVIGARAFSDTSASEYGGGESARSILHSMLANYRYVLTMGLAQASK</sequence>
<dbReference type="AlphaFoldDB" id="A0A811VBX0"/>
<protein>
    <submittedName>
        <fullName evidence="1">(Mediterranean fruit fly) hypothetical protein</fullName>
    </submittedName>
</protein>
<keyword evidence="2" id="KW-1185">Reference proteome</keyword>
<accession>A0A811VBX0</accession>
<reference evidence="1" key="1">
    <citation type="submission" date="2020-11" db="EMBL/GenBank/DDBJ databases">
        <authorList>
            <person name="Whitehead M."/>
        </authorList>
    </citation>
    <scope>NUCLEOTIDE SEQUENCE</scope>
    <source>
        <strain evidence="1">EGII</strain>
    </source>
</reference>
<comment type="caution">
    <text evidence="1">The sequence shown here is derived from an EMBL/GenBank/DDBJ whole genome shotgun (WGS) entry which is preliminary data.</text>
</comment>
<evidence type="ECO:0000313" key="2">
    <source>
        <dbReference type="Proteomes" id="UP000606786"/>
    </source>
</evidence>
<evidence type="ECO:0000313" key="1">
    <source>
        <dbReference type="EMBL" id="CAD7011742.1"/>
    </source>
</evidence>
<proteinExistence type="predicted"/>
<name>A0A811VBX0_CERCA</name>
<organism evidence="1 2">
    <name type="scientific">Ceratitis capitata</name>
    <name type="common">Mediterranean fruit fly</name>
    <name type="synonym">Tephritis capitata</name>
    <dbReference type="NCBI Taxonomy" id="7213"/>
    <lineage>
        <taxon>Eukaryota</taxon>
        <taxon>Metazoa</taxon>
        <taxon>Ecdysozoa</taxon>
        <taxon>Arthropoda</taxon>
        <taxon>Hexapoda</taxon>
        <taxon>Insecta</taxon>
        <taxon>Pterygota</taxon>
        <taxon>Neoptera</taxon>
        <taxon>Endopterygota</taxon>
        <taxon>Diptera</taxon>
        <taxon>Brachycera</taxon>
        <taxon>Muscomorpha</taxon>
        <taxon>Tephritoidea</taxon>
        <taxon>Tephritidae</taxon>
        <taxon>Ceratitis</taxon>
        <taxon>Ceratitis</taxon>
    </lineage>
</organism>
<dbReference type="Proteomes" id="UP000606786">
    <property type="component" value="Unassembled WGS sequence"/>
</dbReference>
<gene>
    <name evidence="1" type="ORF">CCAP1982_LOCUS19854</name>
</gene>